<gene>
    <name evidence="2" type="ordered locus">Mboo_1402</name>
</gene>
<dbReference type="Pfam" id="PF04123">
    <property type="entry name" value="DUF373"/>
    <property type="match status" value="1"/>
</dbReference>
<dbReference type="KEGG" id="mbn:Mboo_1402"/>
<accession>A7I859</accession>
<keyword evidence="1" id="KW-1133">Transmembrane helix</keyword>
<dbReference type="EMBL" id="CP000780">
    <property type="protein sequence ID" value="ABS55920.1"/>
    <property type="molecule type" value="Genomic_DNA"/>
</dbReference>
<evidence type="ECO:0000313" key="2">
    <source>
        <dbReference type="EMBL" id="ABS55920.1"/>
    </source>
</evidence>
<dbReference type="PANTHER" id="PTHR38815">
    <property type="entry name" value="HYPOTHETICAL MEMBRANE PROTEIN, CONSERVED, DUF373 FAMILY"/>
    <property type="match status" value="1"/>
</dbReference>
<dbReference type="OrthoDB" id="31282at2157"/>
<evidence type="ECO:0000313" key="3">
    <source>
        <dbReference type="Proteomes" id="UP000002408"/>
    </source>
</evidence>
<organism evidence="2 3">
    <name type="scientific">Methanoregula boonei (strain DSM 21154 / JCM 14090 / 6A8)</name>
    <dbReference type="NCBI Taxonomy" id="456442"/>
    <lineage>
        <taxon>Archaea</taxon>
        <taxon>Methanobacteriati</taxon>
        <taxon>Methanobacteriota</taxon>
        <taxon>Stenosarchaea group</taxon>
        <taxon>Methanomicrobia</taxon>
        <taxon>Methanomicrobiales</taxon>
        <taxon>Methanoregulaceae</taxon>
        <taxon>Methanoregula</taxon>
    </lineage>
</organism>
<dbReference type="STRING" id="456442.Mboo_1402"/>
<feature type="transmembrane region" description="Helical" evidence="1">
    <location>
        <begin position="296"/>
        <end position="316"/>
    </location>
</feature>
<feature type="transmembrane region" description="Helical" evidence="1">
    <location>
        <begin position="336"/>
        <end position="361"/>
    </location>
</feature>
<dbReference type="GeneID" id="5410804"/>
<dbReference type="AlphaFoldDB" id="A7I859"/>
<keyword evidence="3" id="KW-1185">Reference proteome</keyword>
<feature type="transmembrane region" description="Helical" evidence="1">
    <location>
        <begin position="157"/>
        <end position="174"/>
    </location>
</feature>
<feature type="transmembrane region" description="Helical" evidence="1">
    <location>
        <begin position="225"/>
        <end position="252"/>
    </location>
</feature>
<feature type="transmembrane region" description="Helical" evidence="1">
    <location>
        <begin position="258"/>
        <end position="284"/>
    </location>
</feature>
<dbReference type="HOGENOM" id="CLU_048986_1_0_2"/>
<name>A7I859_METB6</name>
<dbReference type="RefSeq" id="WP_012106953.1">
    <property type="nucleotide sequence ID" value="NC_009712.1"/>
</dbReference>
<reference evidence="3" key="1">
    <citation type="journal article" date="2015" name="Microbiology">
        <title>Genome of Methanoregula boonei 6A8 reveals adaptations to oligotrophic peatland environments.</title>
        <authorList>
            <person name="Braeuer S."/>
            <person name="Cadillo-Quiroz H."/>
            <person name="Kyrpides N."/>
            <person name="Woyke T."/>
            <person name="Goodwin L."/>
            <person name="Detter C."/>
            <person name="Podell S."/>
            <person name="Yavitt J.B."/>
            <person name="Zinder S.H."/>
        </authorList>
    </citation>
    <scope>NUCLEOTIDE SEQUENCE [LARGE SCALE GENOMIC DNA]</scope>
    <source>
        <strain evidence="3">DSM 21154 / JCM 14090 / 6A8</strain>
    </source>
</reference>
<evidence type="ECO:0008006" key="4">
    <source>
        <dbReference type="Google" id="ProtNLM"/>
    </source>
</evidence>
<keyword evidence="1" id="KW-0472">Membrane</keyword>
<evidence type="ECO:0000256" key="1">
    <source>
        <dbReference type="SAM" id="Phobius"/>
    </source>
</evidence>
<dbReference type="Proteomes" id="UP000002408">
    <property type="component" value="Chromosome"/>
</dbReference>
<feature type="transmembrane region" description="Helical" evidence="1">
    <location>
        <begin position="180"/>
        <end position="198"/>
    </location>
</feature>
<proteinExistence type="predicted"/>
<dbReference type="InterPro" id="IPR007254">
    <property type="entry name" value="DUF373"/>
</dbReference>
<dbReference type="eggNOG" id="arCOG04151">
    <property type="taxonomic scope" value="Archaea"/>
</dbReference>
<sequence length="377" mass="40600">MTKERTLVLSVDRDDDIGWKAKIESPVVGRQECLKAADGLALADPEDSDVNAIFSAVKIYDELIAKGEDAVVAVIAGNHLHMIEGDRKIAATLDDVIKATQPTSCILVSDGAEDEFVVPIIQSRIPVASIRRVIVNQMPNLEGTYYILKKLLDDPKVSRVVFVPLGLAMLLYASAYILGYPGTATIIVVGVIGMYLLYKGFGLDEVIHGVINALRASMSRGKFSFVTYSTTIVLVVIGFTIGFFTVLNYYAADNSLGVLLYVMSFIYGAILWLIVAGLVTSLGVITDVYINERENLVKVVVFPFFVTAIGLILYGASTYILAVSSVSGFPIGPSSAGIYIVYSTLFGLACAIAGVVVQYVLAKRAAEAQKEAIIETI</sequence>
<dbReference type="PANTHER" id="PTHR38815:SF1">
    <property type="entry name" value="DUF373 FAMILY PROTEIN"/>
    <property type="match status" value="1"/>
</dbReference>
<protein>
    <recommendedName>
        <fullName evidence="4">DUF373 family protein</fullName>
    </recommendedName>
</protein>
<keyword evidence="1" id="KW-0812">Transmembrane</keyword>